<dbReference type="Gene3D" id="3.90.550.20">
    <property type="match status" value="1"/>
</dbReference>
<sequence length="509" mass="58814">MQGKCRKDSNSTIQTNEFITVSESQYCIVESHGLMCYKCENERNNFLCVGEYNLKQCDSGFDTCQTTVSYSGLDTCQTTVSYSEVSEQLSIIKTCTKNSSCHLQIKEHSESDPCDQTGSSWICTTCCNEDACNLNNAPNNQRAFDVGSSPVRISHNHALLSDRTYLTREPTLTNDVHEERAKNQTSFRCPVENSDNWNFNCKVPCADMPDITNMSEHVQAHIKCQIIKPNIELINVKRMATVQVFPENSECLHTFVMENCHDEEPVPNLVHYIWFSKREMNFYHLLSFLSASRFLKPCLILVHGDRLPFGTYWEYLLTLVPNIMHVQRSPPEDVFGKPLGNIEHKADIGRIQALQRFGGIYIDTDEIILRSLDPLRKYPFTLSRAVDWNLSNGLILAEKNATFLNIWHSEYKTYNKSQWGYHSTIVPYLLSKKYPDLIHVENKTFVRPSWQQLPLLFAKNFNWSENYGIHLYIRFYKFTHDFNDIKYLNTTIGSVARHVLYGSKELCEK</sequence>
<name>A0A6J8C7U4_MYTCO</name>
<protein>
    <recommendedName>
        <fullName evidence="3">Alpha-1,4-N-acetylglucosaminyltransferase</fullName>
    </recommendedName>
</protein>
<evidence type="ECO:0000313" key="2">
    <source>
        <dbReference type="Proteomes" id="UP000507470"/>
    </source>
</evidence>
<reference evidence="1 2" key="1">
    <citation type="submission" date="2020-06" db="EMBL/GenBank/DDBJ databases">
        <authorList>
            <person name="Li R."/>
            <person name="Bekaert M."/>
        </authorList>
    </citation>
    <scope>NUCLEOTIDE SEQUENCE [LARGE SCALE GENOMIC DNA]</scope>
    <source>
        <strain evidence="2">wild</strain>
    </source>
</reference>
<dbReference type="SUPFAM" id="SSF53448">
    <property type="entry name" value="Nucleotide-diphospho-sugar transferases"/>
    <property type="match status" value="1"/>
</dbReference>
<dbReference type="InterPro" id="IPR045860">
    <property type="entry name" value="Snake_toxin-like_sf"/>
</dbReference>
<dbReference type="PANTHER" id="PTHR46830">
    <property type="entry name" value="TRANSFERASE, PUTATIVE-RELATED"/>
    <property type="match status" value="1"/>
</dbReference>
<dbReference type="EMBL" id="CACVKT020004680">
    <property type="protein sequence ID" value="CAC5391234.1"/>
    <property type="molecule type" value="Genomic_DNA"/>
</dbReference>
<gene>
    <name evidence="1" type="ORF">MCOR_26254</name>
</gene>
<dbReference type="OrthoDB" id="6150660at2759"/>
<dbReference type="InterPro" id="IPR007577">
    <property type="entry name" value="GlycoTrfase_DXD_sugar-bd_CS"/>
</dbReference>
<dbReference type="AlphaFoldDB" id="A0A6J8C7U4"/>
<keyword evidence="2" id="KW-1185">Reference proteome</keyword>
<organism evidence="1 2">
    <name type="scientific">Mytilus coruscus</name>
    <name type="common">Sea mussel</name>
    <dbReference type="NCBI Taxonomy" id="42192"/>
    <lineage>
        <taxon>Eukaryota</taxon>
        <taxon>Metazoa</taxon>
        <taxon>Spiralia</taxon>
        <taxon>Lophotrochozoa</taxon>
        <taxon>Mollusca</taxon>
        <taxon>Bivalvia</taxon>
        <taxon>Autobranchia</taxon>
        <taxon>Pteriomorphia</taxon>
        <taxon>Mytilida</taxon>
        <taxon>Mytiloidea</taxon>
        <taxon>Mytilidae</taxon>
        <taxon>Mytilinae</taxon>
        <taxon>Mytilus</taxon>
    </lineage>
</organism>
<evidence type="ECO:0008006" key="3">
    <source>
        <dbReference type="Google" id="ProtNLM"/>
    </source>
</evidence>
<dbReference type="PANTHER" id="PTHR46830:SF2">
    <property type="entry name" value="ALPHA-1,4-N-ACETYLGLUCOSAMINYLTRANSFERASE"/>
    <property type="match status" value="1"/>
</dbReference>
<dbReference type="Proteomes" id="UP000507470">
    <property type="component" value="Unassembled WGS sequence"/>
</dbReference>
<proteinExistence type="predicted"/>
<accession>A0A6J8C7U4</accession>
<dbReference type="InterPro" id="IPR029044">
    <property type="entry name" value="Nucleotide-diphossugar_trans"/>
</dbReference>
<evidence type="ECO:0000313" key="1">
    <source>
        <dbReference type="EMBL" id="CAC5391234.1"/>
    </source>
</evidence>
<dbReference type="Pfam" id="PF04488">
    <property type="entry name" value="Gly_transf_sug"/>
    <property type="match status" value="1"/>
</dbReference>
<dbReference type="SUPFAM" id="SSF57302">
    <property type="entry name" value="Snake toxin-like"/>
    <property type="match status" value="1"/>
</dbReference>